<dbReference type="STRING" id="1301098.PKB_4256"/>
<organism evidence="2 3">
    <name type="scientific">Pseudomonas knackmussii (strain DSM 6978 / CCUG 54928 / LMG 23759 / B13)</name>
    <dbReference type="NCBI Taxonomy" id="1301098"/>
    <lineage>
        <taxon>Bacteria</taxon>
        <taxon>Pseudomonadati</taxon>
        <taxon>Pseudomonadota</taxon>
        <taxon>Gammaproteobacteria</taxon>
        <taxon>Pseudomonadales</taxon>
        <taxon>Pseudomonadaceae</taxon>
        <taxon>Pseudomonas</taxon>
    </lineage>
</organism>
<dbReference type="eggNOG" id="COG2771">
    <property type="taxonomic scope" value="Bacteria"/>
</dbReference>
<dbReference type="Pfam" id="PF00196">
    <property type="entry name" value="GerE"/>
    <property type="match status" value="1"/>
</dbReference>
<dbReference type="SMART" id="SM00421">
    <property type="entry name" value="HTH_LUXR"/>
    <property type="match status" value="1"/>
</dbReference>
<dbReference type="Proteomes" id="UP000025241">
    <property type="component" value="Chromosome I"/>
</dbReference>
<dbReference type="HOGENOM" id="CLU_037939_5_0_6"/>
<feature type="domain" description="HTH luxR-type" evidence="1">
    <location>
        <begin position="348"/>
        <end position="405"/>
    </location>
</feature>
<dbReference type="InterPro" id="IPR016032">
    <property type="entry name" value="Sig_transdc_resp-reg_C-effctor"/>
</dbReference>
<dbReference type="OrthoDB" id="5497412at2"/>
<reference evidence="2 3" key="1">
    <citation type="submission" date="2013-03" db="EMBL/GenBank/DDBJ databases">
        <authorList>
            <person name="Linke B."/>
        </authorList>
    </citation>
    <scope>NUCLEOTIDE SEQUENCE [LARGE SCALE GENOMIC DNA]</scope>
    <source>
        <strain evidence="2 3">B13</strain>
    </source>
</reference>
<evidence type="ECO:0000259" key="1">
    <source>
        <dbReference type="SMART" id="SM00421"/>
    </source>
</evidence>
<dbReference type="Gene3D" id="1.10.10.10">
    <property type="entry name" value="Winged helix-like DNA-binding domain superfamily/Winged helix DNA-binding domain"/>
    <property type="match status" value="1"/>
</dbReference>
<proteinExistence type="predicted"/>
<dbReference type="GO" id="GO:0006355">
    <property type="term" value="P:regulation of DNA-templated transcription"/>
    <property type="evidence" value="ECO:0007669"/>
    <property type="project" value="InterPro"/>
</dbReference>
<evidence type="ECO:0000313" key="3">
    <source>
        <dbReference type="Proteomes" id="UP000025241"/>
    </source>
</evidence>
<keyword evidence="3" id="KW-1185">Reference proteome</keyword>
<dbReference type="KEGG" id="pkc:PKB_4256"/>
<gene>
    <name evidence="2" type="ORF">PKB_4256</name>
</gene>
<dbReference type="EMBL" id="HG322950">
    <property type="protein sequence ID" value="CDF85581.1"/>
    <property type="molecule type" value="Genomic_DNA"/>
</dbReference>
<dbReference type="PATRIC" id="fig|1301098.3.peg.4264"/>
<reference evidence="2 3" key="2">
    <citation type="submission" date="2014-05" db="EMBL/GenBank/DDBJ databases">
        <title>Genome sequence of the 3-chlorobenzoate degrading bacterium Pseudomonas knackmussii B13 shows multiple evidence for horizontal gene transfer.</title>
        <authorList>
            <person name="Miyazaki R."/>
            <person name="Bertelli C."/>
            <person name="Falquet L."/>
            <person name="Robinson-Rechavi M."/>
            <person name="Gharib W."/>
            <person name="Roy S."/>
            <person name="Van der Meer J.R."/>
        </authorList>
    </citation>
    <scope>NUCLEOTIDE SEQUENCE [LARGE SCALE GENOMIC DNA]</scope>
    <source>
        <strain evidence="2 3">B13</strain>
    </source>
</reference>
<dbReference type="SUPFAM" id="SSF46894">
    <property type="entry name" value="C-terminal effector domain of the bipartite response regulators"/>
    <property type="match status" value="1"/>
</dbReference>
<evidence type="ECO:0000313" key="2">
    <source>
        <dbReference type="EMBL" id="CDF85581.1"/>
    </source>
</evidence>
<dbReference type="InterPro" id="IPR036388">
    <property type="entry name" value="WH-like_DNA-bd_sf"/>
</dbReference>
<dbReference type="AlphaFoldDB" id="A0A024HL66"/>
<dbReference type="GO" id="GO:0003677">
    <property type="term" value="F:DNA binding"/>
    <property type="evidence" value="ECO:0007669"/>
    <property type="project" value="InterPro"/>
</dbReference>
<dbReference type="InterPro" id="IPR000792">
    <property type="entry name" value="Tscrpt_reg_LuxR_C"/>
</dbReference>
<dbReference type="RefSeq" id="WP_052355345.1">
    <property type="nucleotide sequence ID" value="NZ_HG322950.1"/>
</dbReference>
<name>A0A024HL66_PSEKB</name>
<sequence>MKFAFTEMQGAVRAVVGREQGLGVLLCGAQASSPPWQVAEALAELIGLAYEGLSEARPWFGLAERLRQLLGAFNVTITLHHSEDQPRDVQVMALDADDRTDWDLAEQVSRERFWHIELVRPESVAPGTLIEFGPGDVEGDCAAFMVSLGIGRCLRGCFAEPGGMRCWIDVVRGLRLSGQAFAAEERALLAQLLPHLSRSLGLYARLKREEAEKAVYEGSLDHLALGCLLLDGHARVLCANRAARAIIARQVGIEIRQGRLQVEERGAQQALEAAVAKVLQARNGPGERVRLQARDGTLLGILVAPVPPAPYYQGEQVPSVIVHLCELSQCEAASQVPRAHSPELLGQLFGLTRQEARLAAWLATGRTISEAAGQMNIAVTAARNYSKNIYAKLGIKGQTDLVRLMCRSVALLR</sequence>
<accession>A0A024HL66</accession>
<protein>
    <recommendedName>
        <fullName evidence="1">HTH luxR-type domain-containing protein</fullName>
    </recommendedName>
</protein>